<name>B9D5D0_CAMRE</name>
<evidence type="ECO:0000313" key="1">
    <source>
        <dbReference type="EMBL" id="EEF12808.1"/>
    </source>
</evidence>
<evidence type="ECO:0000313" key="2">
    <source>
        <dbReference type="Proteomes" id="UP000003082"/>
    </source>
</evidence>
<protein>
    <submittedName>
        <fullName evidence="1">Uncharacterized protein</fullName>
    </submittedName>
</protein>
<dbReference type="AlphaFoldDB" id="B9D5D0"/>
<dbReference type="STRING" id="553218.CAMRE0001_2494"/>
<keyword evidence="2" id="KW-1185">Reference proteome</keyword>
<reference evidence="1 2" key="1">
    <citation type="submission" date="2008-08" db="EMBL/GenBank/DDBJ databases">
        <authorList>
            <person name="Madupu R."/>
            <person name="Durkin A.S."/>
            <person name="Torralba M."/>
            <person name="Methe B."/>
            <person name="Sutton G.G."/>
            <person name="Strausberg R.L."/>
            <person name="Nelson K.E."/>
        </authorList>
    </citation>
    <scope>NUCLEOTIDE SEQUENCE [LARGE SCALE GENOMIC DNA]</scope>
    <source>
        <strain evidence="1 2">RM3267</strain>
    </source>
</reference>
<organism evidence="1 2">
    <name type="scientific">Campylobacter rectus RM3267</name>
    <dbReference type="NCBI Taxonomy" id="553218"/>
    <lineage>
        <taxon>Bacteria</taxon>
        <taxon>Pseudomonadati</taxon>
        <taxon>Campylobacterota</taxon>
        <taxon>Epsilonproteobacteria</taxon>
        <taxon>Campylobacterales</taxon>
        <taxon>Campylobacteraceae</taxon>
        <taxon>Campylobacter</taxon>
    </lineage>
</organism>
<proteinExistence type="predicted"/>
<comment type="caution">
    <text evidence="1">The sequence shown here is derived from an EMBL/GenBank/DDBJ whole genome shotgun (WGS) entry which is preliminary data.</text>
</comment>
<dbReference type="EMBL" id="ACFU01000038">
    <property type="protein sequence ID" value="EEF12808.1"/>
    <property type="molecule type" value="Genomic_DNA"/>
</dbReference>
<dbReference type="Proteomes" id="UP000003082">
    <property type="component" value="Unassembled WGS sequence"/>
</dbReference>
<sequence>MRLLKYDKYDFSVKFERENRLVKFLFNICINFLQICKIRRLF</sequence>
<gene>
    <name evidence="1" type="ORF">CAMRE0001_2494</name>
</gene>
<accession>B9D5D0</accession>